<dbReference type="EMBL" id="QRUP01000003">
    <property type="protein sequence ID" value="RGR75812.1"/>
    <property type="molecule type" value="Genomic_DNA"/>
</dbReference>
<evidence type="ECO:0000313" key="2">
    <source>
        <dbReference type="Proteomes" id="UP000284178"/>
    </source>
</evidence>
<reference evidence="1 2" key="1">
    <citation type="submission" date="2018-08" db="EMBL/GenBank/DDBJ databases">
        <title>A genome reference for cultivated species of the human gut microbiota.</title>
        <authorList>
            <person name="Zou Y."/>
            <person name="Xue W."/>
            <person name="Luo G."/>
        </authorList>
    </citation>
    <scope>NUCLEOTIDE SEQUENCE [LARGE SCALE GENOMIC DNA]</scope>
    <source>
        <strain evidence="1 2">AF24-29</strain>
    </source>
</reference>
<dbReference type="GeneID" id="83014473"/>
<gene>
    <name evidence="1" type="ORF">DWY25_03505</name>
</gene>
<accession>A0A412G548</accession>
<dbReference type="AlphaFoldDB" id="A0A412G548"/>
<keyword evidence="2" id="KW-1185">Reference proteome</keyword>
<organism evidence="1 2">
    <name type="scientific">Holdemania filiformis</name>
    <dbReference type="NCBI Taxonomy" id="61171"/>
    <lineage>
        <taxon>Bacteria</taxon>
        <taxon>Bacillati</taxon>
        <taxon>Bacillota</taxon>
        <taxon>Erysipelotrichia</taxon>
        <taxon>Erysipelotrichales</taxon>
        <taxon>Erysipelotrichaceae</taxon>
        <taxon>Holdemania</taxon>
    </lineage>
</organism>
<evidence type="ECO:0000313" key="1">
    <source>
        <dbReference type="EMBL" id="RGR75812.1"/>
    </source>
</evidence>
<proteinExistence type="predicted"/>
<name>A0A412G548_9FIRM</name>
<sequence>MLKNKQFSFRPIQEYDVRFNRLIFSGLPEAMPGLTQRRGYIRCPLSTLTEERQAKPNVNRIVGE</sequence>
<dbReference type="RefSeq" id="WP_117893734.1">
    <property type="nucleotide sequence ID" value="NZ_CABJCV010000003.1"/>
</dbReference>
<dbReference type="Proteomes" id="UP000284178">
    <property type="component" value="Unassembled WGS sequence"/>
</dbReference>
<protein>
    <submittedName>
        <fullName evidence="1">Uncharacterized protein</fullName>
    </submittedName>
</protein>
<comment type="caution">
    <text evidence="1">The sequence shown here is derived from an EMBL/GenBank/DDBJ whole genome shotgun (WGS) entry which is preliminary data.</text>
</comment>